<evidence type="ECO:0000256" key="7">
    <source>
        <dbReference type="ARBA" id="ARBA00022801"/>
    </source>
</evidence>
<evidence type="ECO:0000256" key="14">
    <source>
        <dbReference type="PIRNR" id="PIRNR006337"/>
    </source>
</evidence>
<feature type="domain" description="Glycosyl hydrolase family 13 catalytic" evidence="17">
    <location>
        <begin position="65"/>
        <end position="514"/>
    </location>
</feature>
<evidence type="ECO:0000256" key="4">
    <source>
        <dbReference type="ARBA" id="ARBA00012268"/>
    </source>
</evidence>
<dbReference type="InterPro" id="IPR006047">
    <property type="entry name" value="GH13_cat_dom"/>
</dbReference>
<dbReference type="PIRSF" id="PIRSF006337">
    <property type="entry name" value="Trehalose_TreZ"/>
    <property type="match status" value="1"/>
</dbReference>
<evidence type="ECO:0000256" key="13">
    <source>
        <dbReference type="NCBIfam" id="TIGR02402"/>
    </source>
</evidence>
<comment type="catalytic activity">
    <reaction evidence="12 14">
        <text>hydrolysis of (1-&gt;4)-alpha-D-glucosidic linkage in 4-alpha-D-[(1-&gt;4)-alpha-D-glucanosyl]n trehalose to yield trehalose and (1-&gt;4)-alpha-D-glucan.</text>
        <dbReference type="EC" id="3.2.1.141"/>
    </reaction>
</comment>
<dbReference type="AlphaFoldDB" id="A0A8J3GM33"/>
<dbReference type="InterPro" id="IPR044901">
    <property type="entry name" value="Trehalose_TreZ_E-set_sf"/>
</dbReference>
<dbReference type="InterPro" id="IPR013783">
    <property type="entry name" value="Ig-like_fold"/>
</dbReference>
<feature type="active site" description="Proton donor" evidence="15">
    <location>
        <position position="296"/>
    </location>
</feature>
<evidence type="ECO:0000259" key="17">
    <source>
        <dbReference type="SMART" id="SM00642"/>
    </source>
</evidence>
<dbReference type="Gene3D" id="2.60.40.1180">
    <property type="entry name" value="Golgi alpha-mannosidase II"/>
    <property type="match status" value="1"/>
</dbReference>
<dbReference type="GO" id="GO:0005737">
    <property type="term" value="C:cytoplasm"/>
    <property type="evidence" value="ECO:0007669"/>
    <property type="project" value="UniProtKB-SubCell"/>
</dbReference>
<proteinExistence type="inferred from homology"/>
<dbReference type="Proteomes" id="UP000630142">
    <property type="component" value="Unassembled WGS sequence"/>
</dbReference>
<organism evidence="18 19">
    <name type="scientific">Tianweitania populi</name>
    <dbReference type="NCBI Taxonomy" id="1607949"/>
    <lineage>
        <taxon>Bacteria</taxon>
        <taxon>Pseudomonadati</taxon>
        <taxon>Pseudomonadota</taxon>
        <taxon>Alphaproteobacteria</taxon>
        <taxon>Hyphomicrobiales</taxon>
        <taxon>Phyllobacteriaceae</taxon>
        <taxon>Tianweitania</taxon>
    </lineage>
</organism>
<name>A0A8J3GM33_9HYPH</name>
<keyword evidence="7 14" id="KW-0378">Hydrolase</keyword>
<dbReference type="InterPro" id="IPR012768">
    <property type="entry name" value="Trehalose_TreZ"/>
</dbReference>
<dbReference type="EC" id="3.2.1.141" evidence="4 13"/>
<dbReference type="PANTHER" id="PTHR43651">
    <property type="entry name" value="1,4-ALPHA-GLUCAN-BRANCHING ENZYME"/>
    <property type="match status" value="1"/>
</dbReference>
<dbReference type="Pfam" id="PF11941">
    <property type="entry name" value="DUF3459"/>
    <property type="match status" value="1"/>
</dbReference>
<evidence type="ECO:0000256" key="10">
    <source>
        <dbReference type="ARBA" id="ARBA00032057"/>
    </source>
</evidence>
<reference evidence="18" key="1">
    <citation type="journal article" date="2014" name="Int. J. Syst. Evol. Microbiol.">
        <title>Complete genome sequence of Corynebacterium casei LMG S-19264T (=DSM 44701T), isolated from a smear-ripened cheese.</title>
        <authorList>
            <consortium name="US DOE Joint Genome Institute (JGI-PGF)"/>
            <person name="Walter F."/>
            <person name="Albersmeier A."/>
            <person name="Kalinowski J."/>
            <person name="Ruckert C."/>
        </authorList>
    </citation>
    <scope>NUCLEOTIDE SEQUENCE</scope>
    <source>
        <strain evidence="18">KCTC 42249</strain>
    </source>
</reference>
<dbReference type="SMART" id="SM00642">
    <property type="entry name" value="Aamy"/>
    <property type="match status" value="1"/>
</dbReference>
<evidence type="ECO:0000256" key="12">
    <source>
        <dbReference type="ARBA" id="ARBA00034013"/>
    </source>
</evidence>
<feature type="site" description="Transition state stabilizer" evidence="16">
    <location>
        <position position="394"/>
    </location>
</feature>
<comment type="caution">
    <text evidence="18">The sequence shown here is derived from an EMBL/GenBank/DDBJ whole genome shotgun (WGS) entry which is preliminary data.</text>
</comment>
<dbReference type="GO" id="GO:0033942">
    <property type="term" value="F:4-alpha-D-(1-&gt;4)-alpha-D-glucanotrehalose trehalohydrolase activity"/>
    <property type="evidence" value="ECO:0007669"/>
    <property type="project" value="UniProtKB-EC"/>
</dbReference>
<keyword evidence="6" id="KW-0963">Cytoplasm</keyword>
<evidence type="ECO:0000313" key="19">
    <source>
        <dbReference type="Proteomes" id="UP000630142"/>
    </source>
</evidence>
<evidence type="ECO:0000256" key="8">
    <source>
        <dbReference type="ARBA" id="ARBA00023277"/>
    </source>
</evidence>
<dbReference type="SUPFAM" id="SSF81296">
    <property type="entry name" value="E set domains"/>
    <property type="match status" value="1"/>
</dbReference>
<dbReference type="Gene3D" id="3.20.20.80">
    <property type="entry name" value="Glycosidases"/>
    <property type="match status" value="1"/>
</dbReference>
<dbReference type="PANTHER" id="PTHR43651:SF11">
    <property type="entry name" value="MALTO-OLIGOSYLTREHALOSE TREHALOHYDROLASE"/>
    <property type="match status" value="1"/>
</dbReference>
<evidence type="ECO:0000256" key="2">
    <source>
        <dbReference type="ARBA" id="ARBA00005199"/>
    </source>
</evidence>
<dbReference type="Pfam" id="PF00128">
    <property type="entry name" value="Alpha-amylase"/>
    <property type="match status" value="2"/>
</dbReference>
<accession>A0A8J3GM33</accession>
<dbReference type="NCBIfam" id="TIGR02402">
    <property type="entry name" value="trehalose_TreZ"/>
    <property type="match status" value="1"/>
</dbReference>
<dbReference type="SUPFAM" id="SSF51445">
    <property type="entry name" value="(Trans)glycosidases"/>
    <property type="match status" value="1"/>
</dbReference>
<comment type="similarity">
    <text evidence="3 14">Belongs to the glycosyl hydrolase 13 family.</text>
</comment>
<dbReference type="InterPro" id="IPR014756">
    <property type="entry name" value="Ig_E-set"/>
</dbReference>
<dbReference type="Gene3D" id="1.10.10.760">
    <property type="entry name" value="E-set domains of sugar-utilizing enzymes"/>
    <property type="match status" value="1"/>
</dbReference>
<evidence type="ECO:0000256" key="9">
    <source>
        <dbReference type="ARBA" id="ARBA00023295"/>
    </source>
</evidence>
<sequence length="601" mass="67054">MTSSTDTRWGPVWLDDGRVQFRVWAPGAEQLSLRLDGLDTLMQRDERGWFTLEQSSVAPSAAYSFVFPDGFAVPDPASRAQQGDVHGPSLLTNPTAYQWQNADWKGRPWEETVFYELHVGTFTDEGTFRAAIDKLPHLVELGITAIELLPVAQFGGNRGWGYDGVLLYAPHNAYGTPDDLKALIDAAHGHGLMVILDAVYNHFGPDGNYIPKLAPDFFHPERHTPWGGAIAYEKPDVRSYFLDNALYWLDEFRIDGLRLDAVDQVQDPDSEIELLIELAQVIRERFPDRHIHTTTEDNRNITLLHERGPGGEITLHSGEWNDDFHNAAHVVATDETDGYYEDFADEPLQKLARTLAEGFAYQGEPAPHNDNKPRGEPSTHLPPTAFVDFLQNHDQVGNRALGERLISLTDEKLLRALVAVHLLSPHIPLLFMGEEWGETNPFFFFTDFHGELADAVRNGRRHEFAKFAAFRDEEKQKQIPDPNAADTFTCSKLDWSKAEGSEWLSFYKTLLKLRHDRIVPLLAEAGGDSGTIIASDADVLAVDWDFGTKRLSLRANLGGETASVPPAIGAILFSEPGNGTSEGDGTLPPRSMFYALDDGRE</sequence>
<gene>
    <name evidence="18" type="ORF">GCM10016234_21710</name>
</gene>
<keyword evidence="19" id="KW-1185">Reference proteome</keyword>
<evidence type="ECO:0000256" key="3">
    <source>
        <dbReference type="ARBA" id="ARBA00008061"/>
    </source>
</evidence>
<evidence type="ECO:0000256" key="6">
    <source>
        <dbReference type="ARBA" id="ARBA00022490"/>
    </source>
</evidence>
<evidence type="ECO:0000256" key="5">
    <source>
        <dbReference type="ARBA" id="ARBA00015938"/>
    </source>
</evidence>
<evidence type="ECO:0000256" key="1">
    <source>
        <dbReference type="ARBA" id="ARBA00004496"/>
    </source>
</evidence>
<keyword evidence="8" id="KW-0119">Carbohydrate metabolism</keyword>
<evidence type="ECO:0000256" key="15">
    <source>
        <dbReference type="PIRSR" id="PIRSR006337-1"/>
    </source>
</evidence>
<evidence type="ECO:0000256" key="11">
    <source>
        <dbReference type="ARBA" id="ARBA00033284"/>
    </source>
</evidence>
<protein>
    <recommendedName>
        <fullName evidence="5 13">Malto-oligosyltrehalose trehalohydrolase</fullName>
        <shortName evidence="14">MTHase</shortName>
        <ecNumber evidence="4 13">3.2.1.141</ecNumber>
    </recommendedName>
    <alternativeName>
        <fullName evidence="11 14">4-alpha-D-((1-&gt;4)-alpha-D-glucano)trehalose trehalohydrolase</fullName>
    </alternativeName>
    <alternativeName>
        <fullName evidence="10 14">Maltooligosyl trehalose trehalohydrolase</fullName>
    </alternativeName>
</protein>
<dbReference type="InterPro" id="IPR017853">
    <property type="entry name" value="GH"/>
</dbReference>
<dbReference type="CDD" id="cd11325">
    <property type="entry name" value="AmyAc_GTHase"/>
    <property type="match status" value="1"/>
</dbReference>
<keyword evidence="9 14" id="KW-0326">Glycosidase</keyword>
<dbReference type="InterPro" id="IPR022567">
    <property type="entry name" value="DUF3459"/>
</dbReference>
<dbReference type="RefSeq" id="WP_189503730.1">
    <property type="nucleotide sequence ID" value="NZ_BMZQ01000002.1"/>
</dbReference>
<reference evidence="18" key="2">
    <citation type="submission" date="2020-09" db="EMBL/GenBank/DDBJ databases">
        <authorList>
            <person name="Sun Q."/>
            <person name="Kim S."/>
        </authorList>
    </citation>
    <scope>NUCLEOTIDE SEQUENCE</scope>
    <source>
        <strain evidence="18">KCTC 42249</strain>
    </source>
</reference>
<dbReference type="GO" id="GO:0005992">
    <property type="term" value="P:trehalose biosynthetic process"/>
    <property type="evidence" value="ECO:0007669"/>
    <property type="project" value="UniProtKB-UniRule"/>
</dbReference>
<evidence type="ECO:0000256" key="16">
    <source>
        <dbReference type="PIRSR" id="PIRSR006337-3"/>
    </source>
</evidence>
<dbReference type="CDD" id="cd02853">
    <property type="entry name" value="E_set_MTHase_like_N"/>
    <property type="match status" value="1"/>
</dbReference>
<comment type="pathway">
    <text evidence="2 14">Glycan biosynthesis; trehalose biosynthesis.</text>
</comment>
<dbReference type="UniPathway" id="UPA00299"/>
<dbReference type="InterPro" id="IPR013780">
    <property type="entry name" value="Glyco_hydro_b"/>
</dbReference>
<feature type="active site" description="Nucleophile" evidence="15">
    <location>
        <position position="260"/>
    </location>
</feature>
<dbReference type="EMBL" id="BMZQ01000002">
    <property type="protein sequence ID" value="GHD15217.1"/>
    <property type="molecule type" value="Genomic_DNA"/>
</dbReference>
<evidence type="ECO:0000313" key="18">
    <source>
        <dbReference type="EMBL" id="GHD15217.1"/>
    </source>
</evidence>
<comment type="subcellular location">
    <subcellularLocation>
        <location evidence="1 15">Cytoplasm</location>
    </subcellularLocation>
</comment>
<dbReference type="Gene3D" id="2.60.40.10">
    <property type="entry name" value="Immunoglobulins"/>
    <property type="match status" value="1"/>
</dbReference>